<dbReference type="EMBL" id="JAJFZV010000018">
    <property type="protein sequence ID" value="MCC3299243.1"/>
    <property type="molecule type" value="Genomic_DNA"/>
</dbReference>
<dbReference type="Proteomes" id="UP001139158">
    <property type="component" value="Unassembled WGS sequence"/>
</dbReference>
<comment type="caution">
    <text evidence="1">The sequence shown here is derived from an EMBL/GenBank/DDBJ whole genome shotgun (WGS) entry which is preliminary data.</text>
</comment>
<dbReference type="AlphaFoldDB" id="A0A9X1MFT4"/>
<name>A0A9X1MFT4_9MICC</name>
<organism evidence="1 2">
    <name type="scientific">Arthrobacter caoxuetaonis</name>
    <dbReference type="NCBI Taxonomy" id="2886935"/>
    <lineage>
        <taxon>Bacteria</taxon>
        <taxon>Bacillati</taxon>
        <taxon>Actinomycetota</taxon>
        <taxon>Actinomycetes</taxon>
        <taxon>Micrococcales</taxon>
        <taxon>Micrococcaceae</taxon>
        <taxon>Arthrobacter</taxon>
    </lineage>
</organism>
<gene>
    <name evidence="1" type="ORF">LJ757_15745</name>
</gene>
<sequence>MAAVLPEALRRHLADLQRRAESDEDAGQVFNEALKACNDAGWSYRQLGDALGVSHFYVSSRIKQASGNVTGFGFEIPARPRPASVLKPRPLPREISEDLQELMGRAVSEQTPDRTANGLAPAVEAFFQALRAASDAGWDPHELALPLGMNPRAVARFTTYHGKDGDALAPKYPAPPRRSTATAWNARYADAPPVSIPNDEAAALKDLAAQAHLNRGVAGEEDGGALESAVEYTSRVAHWYLLGASRQDLEEATGQGWEALRKRLSRWGYMSPP</sequence>
<evidence type="ECO:0000313" key="2">
    <source>
        <dbReference type="Proteomes" id="UP001139158"/>
    </source>
</evidence>
<proteinExistence type="predicted"/>
<reference evidence="1" key="1">
    <citation type="submission" date="2021-10" db="EMBL/GenBank/DDBJ databases">
        <title>Novel species in genus Arthrobacter.</title>
        <authorList>
            <person name="Liu Y."/>
        </authorList>
    </citation>
    <scope>NUCLEOTIDE SEQUENCE</scope>
    <source>
        <strain evidence="1">Zg-Y453</strain>
    </source>
</reference>
<dbReference type="RefSeq" id="WP_227897231.1">
    <property type="nucleotide sequence ID" value="NZ_CP099467.1"/>
</dbReference>
<accession>A0A9X1MFT4</accession>
<evidence type="ECO:0000313" key="1">
    <source>
        <dbReference type="EMBL" id="MCC3299243.1"/>
    </source>
</evidence>
<keyword evidence="2" id="KW-1185">Reference proteome</keyword>
<protein>
    <submittedName>
        <fullName evidence="1">Uncharacterized protein</fullName>
    </submittedName>
</protein>